<keyword evidence="4" id="KW-1133">Transmembrane helix</keyword>
<keyword evidence="1" id="KW-0378">Hydrolase</keyword>
<keyword evidence="2" id="KW-0442">Lipid degradation</keyword>
<evidence type="ECO:0000256" key="2">
    <source>
        <dbReference type="ARBA" id="ARBA00022963"/>
    </source>
</evidence>
<feature type="transmembrane region" description="Helical" evidence="4">
    <location>
        <begin position="30"/>
        <end position="48"/>
    </location>
</feature>
<dbReference type="PANTHER" id="PTHR10272:SF0">
    <property type="entry name" value="PLATELET-ACTIVATING FACTOR ACETYLHYDROLASE"/>
    <property type="match status" value="1"/>
</dbReference>
<dbReference type="Gene3D" id="3.40.50.1820">
    <property type="entry name" value="alpha/beta hydrolase"/>
    <property type="match status" value="1"/>
</dbReference>
<evidence type="ECO:0000256" key="4">
    <source>
        <dbReference type="SAM" id="Phobius"/>
    </source>
</evidence>
<sequence length="505" mass="56023">MRLLEWLLIAANLVALFLLLGKASRRTRSWAVALNVSVLILHALVEGIRYQLAFSYLLVLLFAAHLAVVKRGSLQRTTLSKALRGFAYGLAILLLAFSVLLAYALPVFQLPRPSGSYAVGVQRFHLVDEQRQDPFLDKAPKKRELMVKLYYPAGMEKGGTPLRYFDGNGELLRAFTGFYQGLPSFLFDHLKLVKTNALPNSPIADKEPSYPVVLYSHGAGTSMEVETSPCEDLASRGYIVAAIDHTYVSAATAFPDRIVSQKEATTDFQAVEPAGIISEIMAEDARFVIGKLEALNAGSLDARFKNKLDLDRLGAVGHSVGGAAVYDLAFTDKRVKAAINVDGFVYRTPPKDAASLAPLLMIANDRYHVQLFEKRRALMEKFEDLPELDQQINLELYGSREAYDEEYRKANENLLGLADAVKQNGALYTIQGSDHMKFTDIGLYFGLQPLRERIGIGGEIEPVRCLRITEDLTAAFMDRHLKGKSEASLEKLSETYPELKKVTLP</sequence>
<protein>
    <recommendedName>
        <fullName evidence="7">Platelet-activating factor acetylhydrolase</fullName>
    </recommendedName>
</protein>
<keyword evidence="4" id="KW-0812">Transmembrane</keyword>
<evidence type="ECO:0000256" key="1">
    <source>
        <dbReference type="ARBA" id="ARBA00022801"/>
    </source>
</evidence>
<evidence type="ECO:0000256" key="3">
    <source>
        <dbReference type="ARBA" id="ARBA00023098"/>
    </source>
</evidence>
<feature type="transmembrane region" description="Helical" evidence="4">
    <location>
        <begin position="6"/>
        <end position="23"/>
    </location>
</feature>
<dbReference type="SUPFAM" id="SSF53474">
    <property type="entry name" value="alpha/beta-Hydrolases"/>
    <property type="match status" value="1"/>
</dbReference>
<evidence type="ECO:0008006" key="7">
    <source>
        <dbReference type="Google" id="ProtNLM"/>
    </source>
</evidence>
<dbReference type="AlphaFoldDB" id="A0AA96RDB8"/>
<keyword evidence="4" id="KW-0472">Membrane</keyword>
<dbReference type="InterPro" id="IPR029058">
    <property type="entry name" value="AB_hydrolase_fold"/>
</dbReference>
<reference evidence="5 6" key="1">
    <citation type="submission" date="2022-02" db="EMBL/GenBank/DDBJ databases">
        <title>Paenibacillus sp. MBLB1776 Whole Genome Shotgun Sequencing.</title>
        <authorList>
            <person name="Hwang C.Y."/>
            <person name="Cho E.-S."/>
            <person name="Seo M.-J."/>
        </authorList>
    </citation>
    <scope>NUCLEOTIDE SEQUENCE [LARGE SCALE GENOMIC DNA]</scope>
    <source>
        <strain evidence="5 6">MBLB1776</strain>
    </source>
</reference>
<dbReference type="KEGG" id="paun:MJA45_14750"/>
<name>A0AA96RDB8_9BACL</name>
<dbReference type="GO" id="GO:0016042">
    <property type="term" value="P:lipid catabolic process"/>
    <property type="evidence" value="ECO:0007669"/>
    <property type="project" value="UniProtKB-KW"/>
</dbReference>
<dbReference type="EMBL" id="CP130318">
    <property type="protein sequence ID" value="WNQ08908.1"/>
    <property type="molecule type" value="Genomic_DNA"/>
</dbReference>
<dbReference type="Pfam" id="PF03403">
    <property type="entry name" value="PAF-AH_p_II"/>
    <property type="match status" value="2"/>
</dbReference>
<feature type="transmembrane region" description="Helical" evidence="4">
    <location>
        <begin position="54"/>
        <end position="73"/>
    </location>
</feature>
<dbReference type="PANTHER" id="PTHR10272">
    <property type="entry name" value="PLATELET-ACTIVATING FACTOR ACETYLHYDROLASE"/>
    <property type="match status" value="1"/>
</dbReference>
<evidence type="ECO:0000313" key="5">
    <source>
        <dbReference type="EMBL" id="WNQ08908.1"/>
    </source>
</evidence>
<gene>
    <name evidence="5" type="ORF">MJA45_14750</name>
</gene>
<dbReference type="GO" id="GO:0003847">
    <property type="term" value="F:1-alkyl-2-acetylglycerophosphocholine esterase activity"/>
    <property type="evidence" value="ECO:0007669"/>
    <property type="project" value="TreeGrafter"/>
</dbReference>
<dbReference type="Proteomes" id="UP001305702">
    <property type="component" value="Chromosome"/>
</dbReference>
<keyword evidence="3" id="KW-0443">Lipid metabolism</keyword>
<dbReference type="RefSeq" id="WP_315602675.1">
    <property type="nucleotide sequence ID" value="NZ_CP130318.1"/>
</dbReference>
<evidence type="ECO:0000313" key="6">
    <source>
        <dbReference type="Proteomes" id="UP001305702"/>
    </source>
</evidence>
<accession>A0AA96RDB8</accession>
<organism evidence="5 6">
    <name type="scientific">Paenibacillus aurantius</name>
    <dbReference type="NCBI Taxonomy" id="2918900"/>
    <lineage>
        <taxon>Bacteria</taxon>
        <taxon>Bacillati</taxon>
        <taxon>Bacillota</taxon>
        <taxon>Bacilli</taxon>
        <taxon>Bacillales</taxon>
        <taxon>Paenibacillaceae</taxon>
        <taxon>Paenibacillus</taxon>
    </lineage>
</organism>
<proteinExistence type="predicted"/>
<keyword evidence="6" id="KW-1185">Reference proteome</keyword>
<feature type="transmembrane region" description="Helical" evidence="4">
    <location>
        <begin position="85"/>
        <end position="105"/>
    </location>
</feature>